<dbReference type="GO" id="GO:0005675">
    <property type="term" value="C:transcription factor TFIIH holo complex"/>
    <property type="evidence" value="ECO:0007669"/>
    <property type="project" value="TreeGrafter"/>
</dbReference>
<dbReference type="GO" id="GO:0006367">
    <property type="term" value="P:transcription initiation at RNA polymerase II promoter"/>
    <property type="evidence" value="ECO:0007669"/>
    <property type="project" value="UniProtKB-UniRule"/>
</dbReference>
<dbReference type="PANTHER" id="PTHR28580:SF1">
    <property type="entry name" value="GENERAL TRANSCRIPTION FACTOR IIH SUBUNIT 5"/>
    <property type="match status" value="1"/>
</dbReference>
<comment type="similarity">
    <text evidence="2 8">Belongs to the TFB5 family.</text>
</comment>
<keyword evidence="10" id="KW-1185">Reference proteome</keyword>
<dbReference type="Gene3D" id="3.30.70.1220">
    <property type="entry name" value="TFB5-like"/>
    <property type="match status" value="1"/>
</dbReference>
<dbReference type="SMART" id="SM01395">
    <property type="entry name" value="Tbf5"/>
    <property type="match status" value="1"/>
</dbReference>
<dbReference type="InterPro" id="IPR009400">
    <property type="entry name" value="TFIIH_TTDA/Tfb5"/>
</dbReference>
<dbReference type="PANTHER" id="PTHR28580">
    <property type="entry name" value="GENERAL TRANSCRIPTION FACTOR IIH SUBUNIT 5"/>
    <property type="match status" value="1"/>
</dbReference>
<dbReference type="Pfam" id="PF06331">
    <property type="entry name" value="Tfb5"/>
    <property type="match status" value="1"/>
</dbReference>
<proteinExistence type="inferred from homology"/>
<evidence type="ECO:0000256" key="8">
    <source>
        <dbReference type="RuleBase" id="RU368032"/>
    </source>
</evidence>
<name>A0A9W8LLT7_9FUNG</name>
<dbReference type="AlphaFoldDB" id="A0A9W8LLT7"/>
<dbReference type="SUPFAM" id="SSF142897">
    <property type="entry name" value="TFB5-like"/>
    <property type="match status" value="1"/>
</dbReference>
<comment type="subcellular location">
    <subcellularLocation>
        <location evidence="1 8">Nucleus</location>
    </subcellularLocation>
</comment>
<reference evidence="9" key="1">
    <citation type="submission" date="2022-07" db="EMBL/GenBank/DDBJ databases">
        <title>Phylogenomic reconstructions and comparative analyses of Kickxellomycotina fungi.</title>
        <authorList>
            <person name="Reynolds N.K."/>
            <person name="Stajich J.E."/>
            <person name="Barry K."/>
            <person name="Grigoriev I.V."/>
            <person name="Crous P."/>
            <person name="Smith M.E."/>
        </authorList>
    </citation>
    <scope>NUCLEOTIDE SEQUENCE</scope>
    <source>
        <strain evidence="9">NBRC 105414</strain>
    </source>
</reference>
<dbReference type="GO" id="GO:0000439">
    <property type="term" value="C:transcription factor TFIIH core complex"/>
    <property type="evidence" value="ECO:0007669"/>
    <property type="project" value="UniProtKB-UniRule"/>
</dbReference>
<evidence type="ECO:0000256" key="7">
    <source>
        <dbReference type="ARBA" id="ARBA00023242"/>
    </source>
</evidence>
<dbReference type="GO" id="GO:0006294">
    <property type="term" value="P:nucleotide-excision repair, preincision complex assembly"/>
    <property type="evidence" value="ECO:0007669"/>
    <property type="project" value="TreeGrafter"/>
</dbReference>
<organism evidence="9 10">
    <name type="scientific">Coemansia javaensis</name>
    <dbReference type="NCBI Taxonomy" id="2761396"/>
    <lineage>
        <taxon>Eukaryota</taxon>
        <taxon>Fungi</taxon>
        <taxon>Fungi incertae sedis</taxon>
        <taxon>Zoopagomycota</taxon>
        <taxon>Kickxellomycotina</taxon>
        <taxon>Kickxellomycetes</taxon>
        <taxon>Kickxellales</taxon>
        <taxon>Kickxellaceae</taxon>
        <taxon>Coemansia</taxon>
    </lineage>
</organism>
<comment type="caution">
    <text evidence="9">The sequence shown here is derived from an EMBL/GenBank/DDBJ whole genome shotgun (WGS) entry which is preliminary data.</text>
</comment>
<keyword evidence="7 8" id="KW-0539">Nucleus</keyword>
<protein>
    <recommendedName>
        <fullName evidence="8">General transcription and DNA repair factor IIH subunit TFB5</fullName>
    </recommendedName>
</protein>
<evidence type="ECO:0000256" key="4">
    <source>
        <dbReference type="ARBA" id="ARBA00023015"/>
    </source>
</evidence>
<dbReference type="EMBL" id="JANBUL010000032">
    <property type="protein sequence ID" value="KAJ2784171.1"/>
    <property type="molecule type" value="Genomic_DNA"/>
</dbReference>
<sequence>MVKAVKGTFIECDPAAREVLLRLNSEEKFIIEDLDSTHLFINSTHLERVQRALDELMDANTYKASNLPS</sequence>
<evidence type="ECO:0000313" key="10">
    <source>
        <dbReference type="Proteomes" id="UP001140217"/>
    </source>
</evidence>
<keyword evidence="4 8" id="KW-0805">Transcription regulation</keyword>
<gene>
    <name evidence="9" type="ORF">H4R18_001298</name>
</gene>
<dbReference type="OrthoDB" id="354at2759"/>
<evidence type="ECO:0000256" key="6">
    <source>
        <dbReference type="ARBA" id="ARBA00023204"/>
    </source>
</evidence>
<keyword evidence="6 8" id="KW-0234">DNA repair</keyword>
<keyword evidence="5 8" id="KW-0804">Transcription</keyword>
<evidence type="ECO:0000256" key="2">
    <source>
        <dbReference type="ARBA" id="ARBA00007470"/>
    </source>
</evidence>
<evidence type="ECO:0000313" key="9">
    <source>
        <dbReference type="EMBL" id="KAJ2784171.1"/>
    </source>
</evidence>
<comment type="subunit">
    <text evidence="8">Component of the 7-subunit TFIIH core complex.</text>
</comment>
<keyword evidence="3 8" id="KW-0227">DNA damage</keyword>
<evidence type="ECO:0000256" key="3">
    <source>
        <dbReference type="ARBA" id="ARBA00022763"/>
    </source>
</evidence>
<evidence type="ECO:0000256" key="5">
    <source>
        <dbReference type="ARBA" id="ARBA00023163"/>
    </source>
</evidence>
<comment type="function">
    <text evidence="8">In NER, TFIIH acts by opening DNA around the lesion to allow the excision of the damaged oligonucleotide and its replacement by a new DNA fragment. In transcription, TFIIH has an essential role in transcription initiation. When the pre-initiation complex (PIC) has been established, TFIIH is required for promoter opening and promoter escape.</text>
</comment>
<dbReference type="Proteomes" id="UP001140217">
    <property type="component" value="Unassembled WGS sequence"/>
</dbReference>
<accession>A0A9W8LLT7</accession>
<dbReference type="InterPro" id="IPR035935">
    <property type="entry name" value="TFB5-like_sf"/>
</dbReference>
<evidence type="ECO:0000256" key="1">
    <source>
        <dbReference type="ARBA" id="ARBA00004123"/>
    </source>
</evidence>